<dbReference type="Proteomes" id="UP000664417">
    <property type="component" value="Unassembled WGS sequence"/>
</dbReference>
<organism evidence="1 2">
    <name type="scientific">Acanthopleuribacter pedis</name>
    <dbReference type="NCBI Taxonomy" id="442870"/>
    <lineage>
        <taxon>Bacteria</taxon>
        <taxon>Pseudomonadati</taxon>
        <taxon>Acidobacteriota</taxon>
        <taxon>Holophagae</taxon>
        <taxon>Acanthopleuribacterales</taxon>
        <taxon>Acanthopleuribacteraceae</taxon>
        <taxon>Acanthopleuribacter</taxon>
    </lineage>
</organism>
<keyword evidence="2" id="KW-1185">Reference proteome</keyword>
<protein>
    <submittedName>
        <fullName evidence="1">Uncharacterized protein</fullName>
    </submittedName>
</protein>
<sequence length="270" mass="30238">MSSVILLLSLMFQLPGTMMDELTVHVEVQSGTNSEGGGSDFELLTGAGISSYVDNAENYVSLDTDSPELFSSFHCMTPRAIFCTKVQVGTLGRLDMVFKYDRENNKHVVRLNNQYTLVSHETERQSVRIRFFPFMIPVVVTELYEGSTRIGVATSGSEYDGNLSCGDRYENELRLRALLPNHNFPPASPYNTSQGIAPYPCGDFPLTEALRDLIEREDYLTSWYIDAPIDSQNRTPNYSPSKEDKHFIKNALKSLILGEANLGLKSPRTN</sequence>
<proteinExistence type="predicted"/>
<comment type="caution">
    <text evidence="1">The sequence shown here is derived from an EMBL/GenBank/DDBJ whole genome shotgun (WGS) entry which is preliminary data.</text>
</comment>
<reference evidence="1" key="1">
    <citation type="submission" date="2021-03" db="EMBL/GenBank/DDBJ databases">
        <authorList>
            <person name="Wang G."/>
        </authorList>
    </citation>
    <scope>NUCLEOTIDE SEQUENCE</scope>
    <source>
        <strain evidence="1">KCTC 12899</strain>
    </source>
</reference>
<dbReference type="AlphaFoldDB" id="A0A8J7QR78"/>
<gene>
    <name evidence="1" type="ORF">J3U88_29885</name>
</gene>
<evidence type="ECO:0000313" key="2">
    <source>
        <dbReference type="Proteomes" id="UP000664417"/>
    </source>
</evidence>
<evidence type="ECO:0000313" key="1">
    <source>
        <dbReference type="EMBL" id="MBO1322720.1"/>
    </source>
</evidence>
<dbReference type="RefSeq" id="WP_207862693.1">
    <property type="nucleotide sequence ID" value="NZ_JAFREP010000041.1"/>
</dbReference>
<name>A0A8J7QR78_9BACT</name>
<accession>A0A8J7QR78</accession>
<dbReference type="EMBL" id="JAFREP010000041">
    <property type="protein sequence ID" value="MBO1322720.1"/>
    <property type="molecule type" value="Genomic_DNA"/>
</dbReference>